<dbReference type="Gene3D" id="2.40.30.10">
    <property type="entry name" value="Translation factors"/>
    <property type="match status" value="1"/>
</dbReference>
<dbReference type="SUPFAM" id="SSF52343">
    <property type="entry name" value="Ferredoxin reductase-like, C-terminal NADP-linked domain"/>
    <property type="match status" value="1"/>
</dbReference>
<evidence type="ECO:0000256" key="1">
    <source>
        <dbReference type="ARBA" id="ARBA00023002"/>
    </source>
</evidence>
<dbReference type="Proteomes" id="UP000018857">
    <property type="component" value="Unassembled WGS sequence"/>
</dbReference>
<evidence type="ECO:0000313" key="6">
    <source>
        <dbReference type="Proteomes" id="UP000018857"/>
    </source>
</evidence>
<evidence type="ECO:0000256" key="3">
    <source>
        <dbReference type="ARBA" id="ARBA00038177"/>
    </source>
</evidence>
<dbReference type="GO" id="GO:0016491">
    <property type="term" value="F:oxidoreductase activity"/>
    <property type="evidence" value="ECO:0007669"/>
    <property type="project" value="UniProtKB-KW"/>
</dbReference>
<dbReference type="Pfam" id="PF00175">
    <property type="entry name" value="NAD_binding_1"/>
    <property type="match status" value="1"/>
</dbReference>
<evidence type="ECO:0000259" key="4">
    <source>
        <dbReference type="PROSITE" id="PS51384"/>
    </source>
</evidence>
<dbReference type="AlphaFoldDB" id="W1RUN6"/>
<protein>
    <submittedName>
        <fullName evidence="5">Oxidoreductase</fullName>
    </submittedName>
</protein>
<dbReference type="InterPro" id="IPR039261">
    <property type="entry name" value="FNR_nucleotide-bd"/>
</dbReference>
<dbReference type="OrthoDB" id="9806195at2"/>
<dbReference type="GO" id="GO:0008218">
    <property type="term" value="P:bioluminescence"/>
    <property type="evidence" value="ECO:0007669"/>
    <property type="project" value="UniProtKB-KW"/>
</dbReference>
<dbReference type="CDD" id="cd06189">
    <property type="entry name" value="flavin_oxioreductase"/>
    <property type="match status" value="1"/>
</dbReference>
<evidence type="ECO:0000256" key="2">
    <source>
        <dbReference type="ARBA" id="ARBA00023223"/>
    </source>
</evidence>
<dbReference type="InterPro" id="IPR017938">
    <property type="entry name" value="Riboflavin_synthase-like_b-brl"/>
</dbReference>
<dbReference type="InterPro" id="IPR017927">
    <property type="entry name" value="FAD-bd_FR_type"/>
</dbReference>
<dbReference type="STRING" id="1208321.D104_13540"/>
<comment type="caution">
    <text evidence="5">The sequence shown here is derived from an EMBL/GenBank/DDBJ whole genome shotgun (WGS) entry which is preliminary data.</text>
</comment>
<keyword evidence="1" id="KW-0560">Oxidoreductase</keyword>
<dbReference type="PATRIC" id="fig|1208321.3.peg.2696"/>
<dbReference type="InterPro" id="IPR001433">
    <property type="entry name" value="OxRdtase_FAD/NAD-bd"/>
</dbReference>
<dbReference type="EMBL" id="AYOZ01000034">
    <property type="protein sequence ID" value="ETI59339.1"/>
    <property type="molecule type" value="Genomic_DNA"/>
</dbReference>
<dbReference type="PANTHER" id="PTHR47354:SF7">
    <property type="entry name" value="NAD(P)H-FLAVIN REDUCTASE"/>
    <property type="match status" value="1"/>
</dbReference>
<accession>W1RUN6</accession>
<dbReference type="eggNOG" id="COG0543">
    <property type="taxonomic scope" value="Bacteria"/>
</dbReference>
<dbReference type="SUPFAM" id="SSF63380">
    <property type="entry name" value="Riboflavin synthase domain-like"/>
    <property type="match status" value="1"/>
</dbReference>
<dbReference type="InterPro" id="IPR050415">
    <property type="entry name" value="MRET"/>
</dbReference>
<dbReference type="Gene3D" id="3.40.50.80">
    <property type="entry name" value="Nucleotide-binding domain of ferredoxin-NADP reductase (FNR) module"/>
    <property type="match status" value="1"/>
</dbReference>
<sequence length="239" mass="26464">MKEITAKVNTVELINKDVYQINLQVDDLSFSAGQYLMVVLPTGEQVPYSIGSAPHELPQVILYILVSDVASLANKVVEYIKSNAEITIKAPGGDCHSHNPVLDSNPEHILLIAGGTGFSQIKSVYSDLVEKNFQGNVSFYWGLRSAEDVFAQEWLEEAHKYSPFTLDVIVNEESDQWHGRSGWLYEAILNDHPDLSNCVALISGSVNMVYGTLDQLESKGLNKDRCFSDVFAYAPHPGK</sequence>
<organism evidence="5 6">
    <name type="scientific">Marinomonas profundimaris</name>
    <dbReference type="NCBI Taxonomy" id="1208321"/>
    <lineage>
        <taxon>Bacteria</taxon>
        <taxon>Pseudomonadati</taxon>
        <taxon>Pseudomonadota</taxon>
        <taxon>Gammaproteobacteria</taxon>
        <taxon>Oceanospirillales</taxon>
        <taxon>Oceanospirillaceae</taxon>
        <taxon>Marinomonas</taxon>
    </lineage>
</organism>
<dbReference type="PANTHER" id="PTHR47354">
    <property type="entry name" value="NADH OXIDOREDUCTASE HCR"/>
    <property type="match status" value="1"/>
</dbReference>
<keyword evidence="6" id="KW-1185">Reference proteome</keyword>
<feature type="domain" description="FAD-binding FR-type" evidence="4">
    <location>
        <begin position="1"/>
        <end position="98"/>
    </location>
</feature>
<evidence type="ECO:0000313" key="5">
    <source>
        <dbReference type="EMBL" id="ETI59339.1"/>
    </source>
</evidence>
<comment type="similarity">
    <text evidence="3">Belongs to the Fre/LuxG FAD/NAD(P) flavoprotein oxidoreductase family.</text>
</comment>
<keyword evidence="2" id="KW-0455">Luminescence</keyword>
<dbReference type="PROSITE" id="PS51384">
    <property type="entry name" value="FAD_FR"/>
    <property type="match status" value="1"/>
</dbReference>
<proteinExistence type="inferred from homology"/>
<reference evidence="5 6" key="1">
    <citation type="journal article" date="2014" name="Genome Announc.">
        <title>Draft Genome Sequence of Marinomonas sp. Strain D104, a Polycyclic Aromatic Hydrocarbon-Degrading Bacterium from the Deep-Sea Sediment of the Arctic Ocean.</title>
        <authorList>
            <person name="Dong C."/>
            <person name="Bai X."/>
            <person name="Lai Q."/>
            <person name="Xie Y."/>
            <person name="Chen X."/>
            <person name="Shao Z."/>
        </authorList>
    </citation>
    <scope>NUCLEOTIDE SEQUENCE [LARGE SCALE GENOMIC DNA]</scope>
    <source>
        <strain evidence="5 6">D104</strain>
    </source>
</reference>
<dbReference type="PRINTS" id="PR00410">
    <property type="entry name" value="PHEHYDRXLASE"/>
</dbReference>
<dbReference type="RefSeq" id="WP_024024765.1">
    <property type="nucleotide sequence ID" value="NZ_AYOZ01000034.1"/>
</dbReference>
<name>W1RUN6_9GAMM</name>
<gene>
    <name evidence="5" type="ORF">D104_13540</name>
</gene>